<feature type="compositionally biased region" description="Low complexity" evidence="4">
    <location>
        <begin position="519"/>
        <end position="536"/>
    </location>
</feature>
<dbReference type="PANTHER" id="PTHR47793:SF1">
    <property type="entry name" value="HISTONE DEACETYLASE COMPLEX SUBUNIT CTI6"/>
    <property type="match status" value="1"/>
</dbReference>
<sequence>MSPRRSSRARTTQPPPPPAHTNSSTSLSSLTRAERNTRANNKPTSPQDSATQSSESVEDAERLGRGEPPTTRRSKRSNTNEKEEVTKKAQQPDVDEEAESEEVTRCICGNAEYPGPPPFARDGGRPHSAKAGIKEETAPKIPAGSDGLLDDTGNFFIQCDNCQVWQHGGCVGLLDESMSPDEYFCEECKPEYHKIHRISTGPRSSQYLPVFEASSPEPSSSSSNRDKTRRRDGKSRQSASSVNGKRRATMNSRDAAYDEDEMLRRAIEESRETGSLGKRTRDDSEDGKPNSKRRRTPSDSLPPSKATPSPSQVNSEEDSSKPTANGSNVVKRARAAAARNPRDKEHRDRQKDLAAQRAEAASKRNARSERRRGDESPPPTPTLSPSKIAGQVPNAPQKSSAPDTPSHRANQSTNHRKTGRPPARRGRLGRNQYTRDQPLSGGGGRAETPLRDTSRGPTRRSSPVTGMNGFSNGVNGESGRSSRPKYHHPNRTSMNEMKRRVAAILEFVNKMNGEKGSQNNSHGSSTGPSGSRTPNGITQSSGSGAHGNMQPAALLKGVEASLSVAQVLGEKAEREFRDMASGEMMHVLTRELVGWQSMYGKYGEK</sequence>
<accession>A0A8H7AU66</accession>
<dbReference type="EMBL" id="JAACFV010000001">
    <property type="protein sequence ID" value="KAF7514457.1"/>
    <property type="molecule type" value="Genomic_DNA"/>
</dbReference>
<keyword evidence="7" id="KW-1185">Reference proteome</keyword>
<evidence type="ECO:0000313" key="7">
    <source>
        <dbReference type="Proteomes" id="UP000606974"/>
    </source>
</evidence>
<evidence type="ECO:0000256" key="3">
    <source>
        <dbReference type="ARBA" id="ARBA00022833"/>
    </source>
</evidence>
<dbReference type="Proteomes" id="UP000606974">
    <property type="component" value="Unassembled WGS sequence"/>
</dbReference>
<dbReference type="InterPro" id="IPR003903">
    <property type="entry name" value="UIM_dom"/>
</dbReference>
<keyword evidence="1" id="KW-0479">Metal-binding</keyword>
<feature type="compositionally biased region" description="Basic and acidic residues" evidence="4">
    <location>
        <begin position="340"/>
        <end position="375"/>
    </location>
</feature>
<keyword evidence="3" id="KW-0862">Zinc</keyword>
<evidence type="ECO:0000256" key="1">
    <source>
        <dbReference type="ARBA" id="ARBA00022723"/>
    </source>
</evidence>
<keyword evidence="2" id="KW-0863">Zinc-finger</keyword>
<evidence type="ECO:0000256" key="4">
    <source>
        <dbReference type="SAM" id="MobiDB-lite"/>
    </source>
</evidence>
<feature type="region of interest" description="Disordered" evidence="4">
    <location>
        <begin position="1"/>
        <end position="145"/>
    </location>
</feature>
<dbReference type="InterPro" id="IPR053051">
    <property type="entry name" value="HDAC_complex_subunit"/>
</dbReference>
<feature type="compositionally biased region" description="Basic and acidic residues" evidence="4">
    <location>
        <begin position="279"/>
        <end position="289"/>
    </location>
</feature>
<comment type="caution">
    <text evidence="6">The sequence shown here is derived from an EMBL/GenBank/DDBJ whole genome shotgun (WGS) entry which is preliminary data.</text>
</comment>
<feature type="region of interest" description="Disordered" evidence="4">
    <location>
        <begin position="208"/>
        <end position="496"/>
    </location>
</feature>
<dbReference type="OrthoDB" id="418595at2759"/>
<dbReference type="GO" id="GO:0061188">
    <property type="term" value="P:negative regulation of rDNA heterochromatin formation"/>
    <property type="evidence" value="ECO:0007669"/>
    <property type="project" value="TreeGrafter"/>
</dbReference>
<protein>
    <recommendedName>
        <fullName evidence="5">Zinc finger PHD-type domain-containing protein</fullName>
    </recommendedName>
</protein>
<gene>
    <name evidence="6" type="ORF">GJ744_000227</name>
</gene>
<feature type="compositionally biased region" description="Low complexity" evidence="4">
    <location>
        <begin position="20"/>
        <end position="31"/>
    </location>
</feature>
<feature type="domain" description="Zinc finger PHD-type" evidence="5">
    <location>
        <begin position="105"/>
        <end position="189"/>
    </location>
</feature>
<dbReference type="GO" id="GO:0033698">
    <property type="term" value="C:Rpd3L complex"/>
    <property type="evidence" value="ECO:0007669"/>
    <property type="project" value="TreeGrafter"/>
</dbReference>
<feature type="compositionally biased region" description="Polar residues" evidence="4">
    <location>
        <begin position="394"/>
        <end position="413"/>
    </location>
</feature>
<dbReference type="SUPFAM" id="SSF57903">
    <property type="entry name" value="FYVE/PHD zinc finger"/>
    <property type="match status" value="1"/>
</dbReference>
<feature type="compositionally biased region" description="Polar residues" evidence="4">
    <location>
        <begin position="455"/>
        <end position="481"/>
    </location>
</feature>
<feature type="compositionally biased region" description="Basic and acidic residues" evidence="4">
    <location>
        <begin position="78"/>
        <end position="87"/>
    </location>
</feature>
<evidence type="ECO:0000259" key="5">
    <source>
        <dbReference type="SMART" id="SM00249"/>
    </source>
</evidence>
<dbReference type="GO" id="GO:0008270">
    <property type="term" value="F:zinc ion binding"/>
    <property type="evidence" value="ECO:0007669"/>
    <property type="project" value="UniProtKB-KW"/>
</dbReference>
<dbReference type="InterPro" id="IPR013083">
    <property type="entry name" value="Znf_RING/FYVE/PHD"/>
</dbReference>
<dbReference type="GO" id="GO:0061186">
    <property type="term" value="P:negative regulation of silent mating-type cassette heterochromatin formation"/>
    <property type="evidence" value="ECO:0007669"/>
    <property type="project" value="TreeGrafter"/>
</dbReference>
<proteinExistence type="predicted"/>
<reference evidence="6" key="1">
    <citation type="submission" date="2020-02" db="EMBL/GenBank/DDBJ databases">
        <authorList>
            <person name="Palmer J.M."/>
        </authorList>
    </citation>
    <scope>NUCLEOTIDE SEQUENCE</scope>
    <source>
        <strain evidence="6">EPUS1.4</strain>
        <tissue evidence="6">Thallus</tissue>
    </source>
</reference>
<dbReference type="GO" id="GO:0070210">
    <property type="term" value="C:Rpd3L-Expanded complex"/>
    <property type="evidence" value="ECO:0007669"/>
    <property type="project" value="TreeGrafter"/>
</dbReference>
<feature type="compositionally biased region" description="Polar residues" evidence="4">
    <location>
        <begin position="298"/>
        <end position="314"/>
    </location>
</feature>
<dbReference type="InterPro" id="IPR011011">
    <property type="entry name" value="Znf_FYVE_PHD"/>
</dbReference>
<dbReference type="Gene3D" id="3.30.40.10">
    <property type="entry name" value="Zinc/RING finger domain, C3HC4 (zinc finger)"/>
    <property type="match status" value="1"/>
</dbReference>
<feature type="compositionally biased region" description="Polar residues" evidence="4">
    <location>
        <begin position="38"/>
        <end position="55"/>
    </location>
</feature>
<evidence type="ECO:0000256" key="2">
    <source>
        <dbReference type="ARBA" id="ARBA00022771"/>
    </source>
</evidence>
<dbReference type="PANTHER" id="PTHR47793">
    <property type="entry name" value="HISTONE DEACETYLASE COMPLEX SUBUNIT CTI6"/>
    <property type="match status" value="1"/>
</dbReference>
<feature type="compositionally biased region" description="Low complexity" evidence="4">
    <location>
        <begin position="214"/>
        <end position="223"/>
    </location>
</feature>
<dbReference type="SMART" id="SM00249">
    <property type="entry name" value="PHD"/>
    <property type="match status" value="1"/>
</dbReference>
<name>A0A8H7AU66_9EURO</name>
<evidence type="ECO:0000313" key="6">
    <source>
        <dbReference type="EMBL" id="KAF7514457.1"/>
    </source>
</evidence>
<dbReference type="InterPro" id="IPR001965">
    <property type="entry name" value="Znf_PHD"/>
</dbReference>
<feature type="region of interest" description="Disordered" evidence="4">
    <location>
        <begin position="513"/>
        <end position="549"/>
    </location>
</feature>
<organism evidence="6 7">
    <name type="scientific">Endocarpon pusillum</name>
    <dbReference type="NCBI Taxonomy" id="364733"/>
    <lineage>
        <taxon>Eukaryota</taxon>
        <taxon>Fungi</taxon>
        <taxon>Dikarya</taxon>
        <taxon>Ascomycota</taxon>
        <taxon>Pezizomycotina</taxon>
        <taxon>Eurotiomycetes</taxon>
        <taxon>Chaetothyriomycetidae</taxon>
        <taxon>Verrucariales</taxon>
        <taxon>Verrucariaceae</taxon>
        <taxon>Endocarpon</taxon>
    </lineage>
</organism>
<dbReference type="Pfam" id="PF20826">
    <property type="entry name" value="PHD_5"/>
    <property type="match status" value="1"/>
</dbReference>
<feature type="compositionally biased region" description="Basic and acidic residues" evidence="4">
    <location>
        <begin position="262"/>
        <end position="272"/>
    </location>
</feature>
<dbReference type="PROSITE" id="PS50330">
    <property type="entry name" value="UIM"/>
    <property type="match status" value="1"/>
</dbReference>
<feature type="compositionally biased region" description="Basic residues" evidence="4">
    <location>
        <begin position="414"/>
        <end position="428"/>
    </location>
</feature>
<dbReference type="AlphaFoldDB" id="A0A8H7AU66"/>